<evidence type="ECO:0000313" key="2">
    <source>
        <dbReference type="EMBL" id="MFD2574088.1"/>
    </source>
</evidence>
<dbReference type="EMBL" id="JBHULN010000024">
    <property type="protein sequence ID" value="MFD2574088.1"/>
    <property type="molecule type" value="Genomic_DNA"/>
</dbReference>
<accession>A0ABW5MAR5</accession>
<sequence>MKKVLLMVLCVLGLGKTKSQAQSLPRLVSYSQQDTVRAIEHLFAARRTGGKIYLGVGLPLTLIGAGTALVGTTLAATVKGGEGKENIIPVTLVSAGIGLVPGSIGLVRAMRFSRSRESTILTTYQEGEALPRSIQRKLKPKFFW</sequence>
<name>A0ABW5MAR5_9BACT</name>
<evidence type="ECO:0000313" key="3">
    <source>
        <dbReference type="Proteomes" id="UP001597469"/>
    </source>
</evidence>
<gene>
    <name evidence="2" type="ORF">ACFSUS_25860</name>
</gene>
<organism evidence="2 3">
    <name type="scientific">Spirosoma soli</name>
    <dbReference type="NCBI Taxonomy" id="1770529"/>
    <lineage>
        <taxon>Bacteria</taxon>
        <taxon>Pseudomonadati</taxon>
        <taxon>Bacteroidota</taxon>
        <taxon>Cytophagia</taxon>
        <taxon>Cytophagales</taxon>
        <taxon>Cytophagaceae</taxon>
        <taxon>Spirosoma</taxon>
    </lineage>
</organism>
<comment type="caution">
    <text evidence="2">The sequence shown here is derived from an EMBL/GenBank/DDBJ whole genome shotgun (WGS) entry which is preliminary data.</text>
</comment>
<keyword evidence="1" id="KW-1133">Transmembrane helix</keyword>
<keyword evidence="1" id="KW-0812">Transmembrane</keyword>
<protein>
    <submittedName>
        <fullName evidence="2">Uncharacterized protein</fullName>
    </submittedName>
</protein>
<keyword evidence="1" id="KW-0472">Membrane</keyword>
<evidence type="ECO:0000256" key="1">
    <source>
        <dbReference type="SAM" id="Phobius"/>
    </source>
</evidence>
<keyword evidence="3" id="KW-1185">Reference proteome</keyword>
<dbReference type="RefSeq" id="WP_381527420.1">
    <property type="nucleotide sequence ID" value="NZ_JBHULN010000024.1"/>
</dbReference>
<proteinExistence type="predicted"/>
<feature type="transmembrane region" description="Helical" evidence="1">
    <location>
        <begin position="87"/>
        <end position="107"/>
    </location>
</feature>
<dbReference type="Proteomes" id="UP001597469">
    <property type="component" value="Unassembled WGS sequence"/>
</dbReference>
<reference evidence="3" key="1">
    <citation type="journal article" date="2019" name="Int. J. Syst. Evol. Microbiol.">
        <title>The Global Catalogue of Microorganisms (GCM) 10K type strain sequencing project: providing services to taxonomists for standard genome sequencing and annotation.</title>
        <authorList>
            <consortium name="The Broad Institute Genomics Platform"/>
            <consortium name="The Broad Institute Genome Sequencing Center for Infectious Disease"/>
            <person name="Wu L."/>
            <person name="Ma J."/>
        </authorList>
    </citation>
    <scope>NUCLEOTIDE SEQUENCE [LARGE SCALE GENOMIC DNA]</scope>
    <source>
        <strain evidence="3">KCTC 42805</strain>
    </source>
</reference>